<evidence type="ECO:0000256" key="2">
    <source>
        <dbReference type="ARBA" id="ARBA00012052"/>
    </source>
</evidence>
<organism evidence="12 13">
    <name type="scientific">Sanguibacter biliveldensis</name>
    <dbReference type="NCBI Taxonomy" id="3030830"/>
    <lineage>
        <taxon>Bacteria</taxon>
        <taxon>Bacillati</taxon>
        <taxon>Actinomycetota</taxon>
        <taxon>Actinomycetes</taxon>
        <taxon>Micrococcales</taxon>
        <taxon>Sanguibacteraceae</taxon>
        <taxon>Sanguibacter</taxon>
    </lineage>
</organism>
<evidence type="ECO:0000256" key="7">
    <source>
        <dbReference type="ARBA" id="ARBA00022840"/>
    </source>
</evidence>
<feature type="active site" evidence="9">
    <location>
        <position position="24"/>
    </location>
</feature>
<feature type="active site" evidence="9">
    <location>
        <position position="151"/>
    </location>
</feature>
<dbReference type="NCBIfam" id="NF002870">
    <property type="entry name" value="PRK03188.1"/>
    <property type="match status" value="1"/>
</dbReference>
<dbReference type="Gene3D" id="3.30.230.10">
    <property type="match status" value="1"/>
</dbReference>
<dbReference type="EMBL" id="CP138359">
    <property type="protein sequence ID" value="WPF81659.1"/>
    <property type="molecule type" value="Genomic_DNA"/>
</dbReference>
<dbReference type="GO" id="GO:0016114">
    <property type="term" value="P:terpenoid biosynthetic process"/>
    <property type="evidence" value="ECO:0007669"/>
    <property type="project" value="UniProtKB-UniRule"/>
</dbReference>
<evidence type="ECO:0000256" key="6">
    <source>
        <dbReference type="ARBA" id="ARBA00022777"/>
    </source>
</evidence>
<keyword evidence="6 9" id="KW-0418">Kinase</keyword>
<evidence type="ECO:0000256" key="8">
    <source>
        <dbReference type="ARBA" id="ARBA00032554"/>
    </source>
</evidence>
<comment type="pathway">
    <text evidence="9">Isoprenoid biosynthesis; isopentenyl diphosphate biosynthesis via DXP pathway; isopentenyl diphosphate from 1-deoxy-D-xylulose 5-phosphate: step 3/6.</text>
</comment>
<keyword evidence="13" id="KW-1185">Reference proteome</keyword>
<dbReference type="GO" id="GO:0050515">
    <property type="term" value="F:4-(cytidine 5'-diphospho)-2-C-methyl-D-erythritol kinase activity"/>
    <property type="evidence" value="ECO:0007669"/>
    <property type="project" value="UniProtKB-UniRule"/>
</dbReference>
<keyword evidence="7 9" id="KW-0067">ATP-binding</keyword>
<comment type="catalytic activity">
    <reaction evidence="9">
        <text>4-CDP-2-C-methyl-D-erythritol + ATP = 4-CDP-2-C-methyl-D-erythritol 2-phosphate + ADP + H(+)</text>
        <dbReference type="Rhea" id="RHEA:18437"/>
        <dbReference type="ChEBI" id="CHEBI:15378"/>
        <dbReference type="ChEBI" id="CHEBI:30616"/>
        <dbReference type="ChEBI" id="CHEBI:57823"/>
        <dbReference type="ChEBI" id="CHEBI:57919"/>
        <dbReference type="ChEBI" id="CHEBI:456216"/>
        <dbReference type="EC" id="2.7.1.148"/>
    </reaction>
</comment>
<dbReference type="GO" id="GO:0005524">
    <property type="term" value="F:ATP binding"/>
    <property type="evidence" value="ECO:0007669"/>
    <property type="project" value="UniProtKB-UniRule"/>
</dbReference>
<dbReference type="KEGG" id="sbil:SANBI_002968"/>
<evidence type="ECO:0000259" key="11">
    <source>
        <dbReference type="Pfam" id="PF08544"/>
    </source>
</evidence>
<evidence type="ECO:0000256" key="3">
    <source>
        <dbReference type="ARBA" id="ARBA00017473"/>
    </source>
</evidence>
<dbReference type="PANTHER" id="PTHR43527:SF2">
    <property type="entry name" value="4-DIPHOSPHOCYTIDYL-2-C-METHYL-D-ERYTHRITOL KINASE, CHLOROPLASTIC"/>
    <property type="match status" value="1"/>
</dbReference>
<dbReference type="SUPFAM" id="SSF54211">
    <property type="entry name" value="Ribosomal protein S5 domain 2-like"/>
    <property type="match status" value="1"/>
</dbReference>
<name>A0AAF0Z6L3_9MICO</name>
<dbReference type="RefSeq" id="WP_319156368.1">
    <property type="nucleotide sequence ID" value="NZ_CP138359.1"/>
</dbReference>
<evidence type="ECO:0000256" key="4">
    <source>
        <dbReference type="ARBA" id="ARBA00022679"/>
    </source>
</evidence>
<feature type="domain" description="GHMP kinase N-terminal" evidence="10">
    <location>
        <begin position="81"/>
        <end position="158"/>
    </location>
</feature>
<evidence type="ECO:0000259" key="10">
    <source>
        <dbReference type="Pfam" id="PF00288"/>
    </source>
</evidence>
<evidence type="ECO:0000256" key="5">
    <source>
        <dbReference type="ARBA" id="ARBA00022741"/>
    </source>
</evidence>
<dbReference type="Pfam" id="PF08544">
    <property type="entry name" value="GHMP_kinases_C"/>
    <property type="match status" value="1"/>
</dbReference>
<feature type="binding site" evidence="9">
    <location>
        <begin position="109"/>
        <end position="119"/>
    </location>
    <ligand>
        <name>ATP</name>
        <dbReference type="ChEBI" id="CHEBI:30616"/>
    </ligand>
</feature>
<sequence>MTRTTRLSSVRVHERSVTARAPGKVNLSLHVGPREADGYHPLVTVFQAVSLVEEVTATTAADFSLEVSGPGAEHVPLDGSNLALRAARALAEHTGVKLGARLAITKGIPVAGGMAGGSADAAATLVALDALWGTALTRPELLSLAAGLGADVPFCLQGHTAVGTGRGDVLTPAMAQGEFHWAFALRAEGLSTPEVFRRFDDDARTADLPEDADTALMAALRAGDAERLGAALSNDLQPAALMLAPDLAETMDVARAAGALGVVVSGSGPTIAALARSSAHAESLADAFVASGVCASSVCASGPVPGARVVQESLG</sequence>
<dbReference type="EC" id="2.7.1.148" evidence="2 9"/>
<dbReference type="NCBIfam" id="TIGR00154">
    <property type="entry name" value="ispE"/>
    <property type="match status" value="1"/>
</dbReference>
<accession>A0AAF0Z6L3</accession>
<dbReference type="GO" id="GO:0019288">
    <property type="term" value="P:isopentenyl diphosphate biosynthetic process, methylerythritol 4-phosphate pathway"/>
    <property type="evidence" value="ECO:0007669"/>
    <property type="project" value="UniProtKB-UniRule"/>
</dbReference>
<dbReference type="InterPro" id="IPR020568">
    <property type="entry name" value="Ribosomal_Su5_D2-typ_SF"/>
</dbReference>
<dbReference type="SUPFAM" id="SSF55060">
    <property type="entry name" value="GHMP Kinase, C-terminal domain"/>
    <property type="match status" value="1"/>
</dbReference>
<keyword evidence="4 9" id="KW-0808">Transferase</keyword>
<dbReference type="InterPro" id="IPR014721">
    <property type="entry name" value="Ribsml_uS5_D2-typ_fold_subgr"/>
</dbReference>
<dbReference type="AlphaFoldDB" id="A0AAF0Z6L3"/>
<dbReference type="PIRSF" id="PIRSF010376">
    <property type="entry name" value="IspE"/>
    <property type="match status" value="1"/>
</dbReference>
<dbReference type="Proteomes" id="UP001304340">
    <property type="component" value="Chromosome"/>
</dbReference>
<evidence type="ECO:0000256" key="1">
    <source>
        <dbReference type="ARBA" id="ARBA00009684"/>
    </source>
</evidence>
<dbReference type="InterPro" id="IPR013750">
    <property type="entry name" value="GHMP_kinase_C_dom"/>
</dbReference>
<dbReference type="InterPro" id="IPR004424">
    <property type="entry name" value="IspE"/>
</dbReference>
<dbReference type="HAMAP" id="MF_00061">
    <property type="entry name" value="IspE"/>
    <property type="match status" value="1"/>
</dbReference>
<evidence type="ECO:0000313" key="13">
    <source>
        <dbReference type="Proteomes" id="UP001304340"/>
    </source>
</evidence>
<dbReference type="Gene3D" id="3.30.70.890">
    <property type="entry name" value="GHMP kinase, C-terminal domain"/>
    <property type="match status" value="1"/>
</dbReference>
<reference evidence="13" key="1">
    <citation type="submission" date="2023-11" db="EMBL/GenBank/DDBJ databases">
        <authorList>
            <person name="Helweg L.P."/>
            <person name="Kiel A."/>
            <person name="Hitz F."/>
            <person name="Ruckert-Reed C."/>
            <person name="Busche T."/>
            <person name="Kaltschmidt B."/>
            <person name="Kaltschmidt C."/>
        </authorList>
    </citation>
    <scope>NUCLEOTIDE SEQUENCE [LARGE SCALE GENOMIC DNA]</scope>
    <source>
        <strain evidence="13">4.1</strain>
    </source>
</reference>
<comment type="similarity">
    <text evidence="1 9">Belongs to the GHMP kinase family. IspE subfamily.</text>
</comment>
<dbReference type="Pfam" id="PF00288">
    <property type="entry name" value="GHMP_kinases_N"/>
    <property type="match status" value="1"/>
</dbReference>
<proteinExistence type="inferred from homology"/>
<dbReference type="InterPro" id="IPR006204">
    <property type="entry name" value="GHMP_kinase_N_dom"/>
</dbReference>
<keyword evidence="9" id="KW-0414">Isoprene biosynthesis</keyword>
<dbReference type="InterPro" id="IPR036554">
    <property type="entry name" value="GHMP_kinase_C_sf"/>
</dbReference>
<evidence type="ECO:0000256" key="9">
    <source>
        <dbReference type="HAMAP-Rule" id="MF_00061"/>
    </source>
</evidence>
<dbReference type="PANTHER" id="PTHR43527">
    <property type="entry name" value="4-DIPHOSPHOCYTIDYL-2-C-METHYL-D-ERYTHRITOL KINASE, CHLOROPLASTIC"/>
    <property type="match status" value="1"/>
</dbReference>
<protein>
    <recommendedName>
        <fullName evidence="3 9">4-diphosphocytidyl-2-C-methyl-D-erythritol kinase</fullName>
        <shortName evidence="9">CMK</shortName>
        <ecNumber evidence="2 9">2.7.1.148</ecNumber>
    </recommendedName>
    <alternativeName>
        <fullName evidence="8 9">4-(cytidine-5'-diphospho)-2-C-methyl-D-erythritol kinase</fullName>
    </alternativeName>
</protein>
<evidence type="ECO:0000313" key="12">
    <source>
        <dbReference type="EMBL" id="WPF81659.1"/>
    </source>
</evidence>
<gene>
    <name evidence="9" type="primary">ispE</name>
    <name evidence="12" type="ORF">SANBI_002968</name>
</gene>
<keyword evidence="5 9" id="KW-0547">Nucleotide-binding</keyword>
<comment type="function">
    <text evidence="9">Catalyzes the phosphorylation of the position 2 hydroxy group of 4-diphosphocytidyl-2C-methyl-D-erythritol.</text>
</comment>
<feature type="domain" description="GHMP kinase C-terminal" evidence="11">
    <location>
        <begin position="216"/>
        <end position="290"/>
    </location>
</feature>